<name>D6ZA01_SEGRD</name>
<dbReference type="STRING" id="640132.Srot_2220"/>
<proteinExistence type="predicted"/>
<accession>D6ZA01</accession>
<dbReference type="Proteomes" id="UP000002247">
    <property type="component" value="Chromosome"/>
</dbReference>
<dbReference type="AlphaFoldDB" id="D6ZA01"/>
<dbReference type="HOGENOM" id="CLU_2156615_0_0_11"/>
<dbReference type="OrthoDB" id="9874176at2"/>
<sequence length="112" mass="11485">MGDGSKLAVDIGQLRAHSAALRADTLEAVSALQQISSASITEGFAALGAVFDEVGAVGADMTAAWDDADAALRDRLAQTAERLADSADLYQGADTGNAHALAEDIQTRKSPL</sequence>
<protein>
    <submittedName>
        <fullName evidence="1">Transducer protein htr22</fullName>
    </submittedName>
</protein>
<evidence type="ECO:0000313" key="1">
    <source>
        <dbReference type="EMBL" id="ADG98671.1"/>
    </source>
</evidence>
<evidence type="ECO:0000313" key="2">
    <source>
        <dbReference type="Proteomes" id="UP000002247"/>
    </source>
</evidence>
<gene>
    <name evidence="1" type="ordered locus">Srot_2220</name>
</gene>
<dbReference type="EMBL" id="CP001958">
    <property type="protein sequence ID" value="ADG98671.1"/>
    <property type="molecule type" value="Genomic_DNA"/>
</dbReference>
<dbReference type="RefSeq" id="WP_013139121.1">
    <property type="nucleotide sequence ID" value="NC_014168.1"/>
</dbReference>
<reference evidence="1 2" key="1">
    <citation type="journal article" date="2010" name="Stand. Genomic Sci.">
        <title>Complete genome sequence of Segniliparus rotundus type strain (CDC 1076).</title>
        <authorList>
            <person name="Sikorski J."/>
            <person name="Lapidus A."/>
            <person name="Copeland A."/>
            <person name="Misra M."/>
            <person name="Glavina Del Rio T."/>
            <person name="Nolan M."/>
            <person name="Lucas S."/>
            <person name="Chen F."/>
            <person name="Tice H."/>
            <person name="Cheng J.F."/>
            <person name="Jando M."/>
            <person name="Schneider S."/>
            <person name="Bruce D."/>
            <person name="Goodwin L."/>
            <person name="Pitluck S."/>
            <person name="Liolios K."/>
            <person name="Mikhailova N."/>
            <person name="Pati A."/>
            <person name="Ivanova N."/>
            <person name="Mavromatis K."/>
            <person name="Chen A."/>
            <person name="Palaniappan K."/>
            <person name="Chertkov O."/>
            <person name="Land M."/>
            <person name="Hauser L."/>
            <person name="Chang Y.J."/>
            <person name="Jeffries C.D."/>
            <person name="Brettin T."/>
            <person name="Detter J.C."/>
            <person name="Han C."/>
            <person name="Rohde M."/>
            <person name="Goker M."/>
            <person name="Bristow J."/>
            <person name="Eisen J.A."/>
            <person name="Markowitz V."/>
            <person name="Hugenholtz P."/>
            <person name="Kyrpides N.C."/>
            <person name="Klenk H.P."/>
        </authorList>
    </citation>
    <scope>NUCLEOTIDE SEQUENCE [LARGE SCALE GENOMIC DNA]</scope>
    <source>
        <strain evidence="2">ATCC BAA-972 / CDC 1076 / CIP 108378 / DSM 44985 / JCM 13578</strain>
    </source>
</reference>
<keyword evidence="2" id="KW-1185">Reference proteome</keyword>
<dbReference type="KEGG" id="srt:Srot_2220"/>
<organism evidence="1 2">
    <name type="scientific">Segniliparus rotundus (strain ATCC BAA-972 / CDC 1076 / CIP 108378 / DSM 44985 / JCM 13578)</name>
    <dbReference type="NCBI Taxonomy" id="640132"/>
    <lineage>
        <taxon>Bacteria</taxon>
        <taxon>Bacillati</taxon>
        <taxon>Actinomycetota</taxon>
        <taxon>Actinomycetes</taxon>
        <taxon>Mycobacteriales</taxon>
        <taxon>Segniliparaceae</taxon>
        <taxon>Segniliparus</taxon>
    </lineage>
</organism>